<evidence type="ECO:0000313" key="2">
    <source>
        <dbReference type="EMBL" id="GAH38910.1"/>
    </source>
</evidence>
<dbReference type="InterPro" id="IPR043519">
    <property type="entry name" value="NT_sf"/>
</dbReference>
<dbReference type="AlphaFoldDB" id="X1G278"/>
<feature type="domain" description="Polymerase beta nucleotidyltransferase" evidence="1">
    <location>
        <begin position="20"/>
        <end position="101"/>
    </location>
</feature>
<dbReference type="CDD" id="cd05403">
    <property type="entry name" value="NT_KNTase_like"/>
    <property type="match status" value="1"/>
</dbReference>
<feature type="non-terminal residue" evidence="2">
    <location>
        <position position="1"/>
    </location>
</feature>
<dbReference type="SUPFAM" id="SSF81301">
    <property type="entry name" value="Nucleotidyltransferase"/>
    <property type="match status" value="1"/>
</dbReference>
<gene>
    <name evidence="2" type="ORF">S03H2_10965</name>
</gene>
<dbReference type="InterPro" id="IPR041633">
    <property type="entry name" value="Polbeta"/>
</dbReference>
<evidence type="ECO:0000259" key="1">
    <source>
        <dbReference type="Pfam" id="PF18765"/>
    </source>
</evidence>
<reference evidence="2" key="1">
    <citation type="journal article" date="2014" name="Front. Microbiol.">
        <title>High frequency of phylogenetically diverse reductive dehalogenase-homologous genes in deep subseafloor sedimentary metagenomes.</title>
        <authorList>
            <person name="Kawai M."/>
            <person name="Futagami T."/>
            <person name="Toyoda A."/>
            <person name="Takaki Y."/>
            <person name="Nishi S."/>
            <person name="Hori S."/>
            <person name="Arai W."/>
            <person name="Tsubouchi T."/>
            <person name="Morono Y."/>
            <person name="Uchiyama I."/>
            <person name="Ito T."/>
            <person name="Fujiyama A."/>
            <person name="Inagaki F."/>
            <person name="Takami H."/>
        </authorList>
    </citation>
    <scope>NUCLEOTIDE SEQUENCE</scope>
    <source>
        <strain evidence="2">Expedition CK06-06</strain>
    </source>
</reference>
<sequence>EMVSKELIDQIIDDFSFAFTNKEILGILLFGSYIYNWETNRSDIDICVVAPNKENYELLSVFLRNIDVVSKKYDIRFFSELPLYIKIQVIRDGILIYSPDKLDLYEYFYFYRKLWADQKHRQEISKEELLSM</sequence>
<proteinExistence type="predicted"/>
<comment type="caution">
    <text evidence="2">The sequence shown here is derived from an EMBL/GenBank/DDBJ whole genome shotgun (WGS) entry which is preliminary data.</text>
</comment>
<name>X1G278_9ZZZZ</name>
<organism evidence="2">
    <name type="scientific">marine sediment metagenome</name>
    <dbReference type="NCBI Taxonomy" id="412755"/>
    <lineage>
        <taxon>unclassified sequences</taxon>
        <taxon>metagenomes</taxon>
        <taxon>ecological metagenomes</taxon>
    </lineage>
</organism>
<dbReference type="Gene3D" id="3.30.460.10">
    <property type="entry name" value="Beta Polymerase, domain 2"/>
    <property type="match status" value="1"/>
</dbReference>
<dbReference type="Pfam" id="PF18765">
    <property type="entry name" value="Polbeta"/>
    <property type="match status" value="1"/>
</dbReference>
<protein>
    <recommendedName>
        <fullName evidence="1">Polymerase beta nucleotidyltransferase domain-containing protein</fullName>
    </recommendedName>
</protein>
<accession>X1G278</accession>
<dbReference type="EMBL" id="BARU01005614">
    <property type="protein sequence ID" value="GAH38910.1"/>
    <property type="molecule type" value="Genomic_DNA"/>
</dbReference>